<name>A0A1L5PH68_RHIET</name>
<sequence length="115" mass="13175">MVVPSEQNSSAVSIASLPGITPDLDEHCIMRSFLVKGKLYWQSYRRLKPTWSHDRLEREKHPKFRFEIINPEDAGWRSAMTTTMEISARHWCARAAAPMTSKTEKCSLGKWQPAA</sequence>
<dbReference type="Proteomes" id="UP000185109">
    <property type="component" value="Plasmid pRsp8C3c"/>
</dbReference>
<dbReference type="AlphaFoldDB" id="A0A1L5PH68"/>
<evidence type="ECO:0000313" key="2">
    <source>
        <dbReference type="Proteomes" id="UP000185109"/>
    </source>
</evidence>
<gene>
    <name evidence="1" type="ORF">AM571_PC01565</name>
</gene>
<reference evidence="1 2" key="1">
    <citation type="submission" date="2016-09" db="EMBL/GenBank/DDBJ databases">
        <title>The complete genome sequences of Rhizobium gallicum, symbiovars gallicum and phaseoli, symbionts associated to common bean (Phaseolus vulgaris).</title>
        <authorList>
            <person name="Bustos P."/>
            <person name="Santamaria R.I."/>
            <person name="Perez-Carrascal O.M."/>
            <person name="Juarez S."/>
            <person name="Lozano L."/>
            <person name="Martinez-Flores I."/>
            <person name="Martinez-Romero E."/>
            <person name="Cevallos M."/>
            <person name="Romero D."/>
            <person name="Davila G."/>
            <person name="Gonzalez V."/>
        </authorList>
    </citation>
    <scope>NUCLEOTIDE SEQUENCE [LARGE SCALE GENOMIC DNA]</scope>
    <source>
        <strain evidence="1 2">8C-3</strain>
        <plasmid evidence="2">Plasmid prsp8c3c</plasmid>
    </source>
</reference>
<dbReference type="EMBL" id="CP017244">
    <property type="protein sequence ID" value="APO79296.1"/>
    <property type="molecule type" value="Genomic_DNA"/>
</dbReference>
<proteinExistence type="predicted"/>
<organism evidence="1 2">
    <name type="scientific">Rhizobium etli 8C-3</name>
    <dbReference type="NCBI Taxonomy" id="538025"/>
    <lineage>
        <taxon>Bacteria</taxon>
        <taxon>Pseudomonadati</taxon>
        <taxon>Pseudomonadota</taxon>
        <taxon>Alphaproteobacteria</taxon>
        <taxon>Hyphomicrobiales</taxon>
        <taxon>Rhizobiaceae</taxon>
        <taxon>Rhizobium/Agrobacterium group</taxon>
        <taxon>Rhizobium</taxon>
    </lineage>
</organism>
<geneLocation type="plasmid" evidence="2">
    <name>prsp8c3c</name>
</geneLocation>
<protein>
    <submittedName>
        <fullName evidence="1">Uncharacterized protein</fullName>
    </submittedName>
</protein>
<keyword evidence="1" id="KW-0614">Plasmid</keyword>
<accession>A0A1L5PH68</accession>
<evidence type="ECO:0000313" key="1">
    <source>
        <dbReference type="EMBL" id="APO79296.1"/>
    </source>
</evidence>